<dbReference type="PANTHER" id="PTHR12661">
    <property type="entry name" value="PETER PAN-RELATED"/>
    <property type="match status" value="1"/>
</dbReference>
<evidence type="ECO:0000256" key="1">
    <source>
        <dbReference type="SAM" id="MobiDB-lite"/>
    </source>
</evidence>
<dbReference type="InterPro" id="IPR007109">
    <property type="entry name" value="Brix"/>
</dbReference>
<accession>A0A9P8PUQ8</accession>
<reference evidence="3" key="2">
    <citation type="submission" date="2021-01" db="EMBL/GenBank/DDBJ databases">
        <authorList>
            <person name="Schikora-Tamarit M.A."/>
        </authorList>
    </citation>
    <scope>NUCLEOTIDE SEQUENCE</scope>
    <source>
        <strain evidence="3">NCAIM Y.01608</strain>
    </source>
</reference>
<evidence type="ECO:0000313" key="3">
    <source>
        <dbReference type="EMBL" id="KAH3678671.1"/>
    </source>
</evidence>
<dbReference type="AlphaFoldDB" id="A0A9P8PUQ8"/>
<dbReference type="GO" id="GO:0006364">
    <property type="term" value="P:rRNA processing"/>
    <property type="evidence" value="ECO:0007669"/>
    <property type="project" value="InterPro"/>
</dbReference>
<dbReference type="Proteomes" id="UP000788993">
    <property type="component" value="Unassembled WGS sequence"/>
</dbReference>
<dbReference type="EMBL" id="JAEUBD010000014">
    <property type="protein sequence ID" value="KAH3678671.1"/>
    <property type="molecule type" value="Genomic_DNA"/>
</dbReference>
<name>A0A9P8PUQ8_9ASCO</name>
<dbReference type="GO" id="GO:0000027">
    <property type="term" value="P:ribosomal large subunit assembly"/>
    <property type="evidence" value="ECO:0007669"/>
    <property type="project" value="TreeGrafter"/>
</dbReference>
<dbReference type="GO" id="GO:0019843">
    <property type="term" value="F:rRNA binding"/>
    <property type="evidence" value="ECO:0007669"/>
    <property type="project" value="InterPro"/>
</dbReference>
<gene>
    <name evidence="3" type="ORF">OGATHE_000221</name>
</gene>
<comment type="caution">
    <text evidence="3">The sequence shown here is derived from an EMBL/GenBank/DDBJ whole genome shotgun (WGS) entry which is preliminary data.</text>
</comment>
<dbReference type="Pfam" id="PF04427">
    <property type="entry name" value="Brix"/>
    <property type="match status" value="1"/>
</dbReference>
<dbReference type="PROSITE" id="PS50833">
    <property type="entry name" value="BRIX"/>
    <property type="match status" value="1"/>
</dbReference>
<protein>
    <recommendedName>
        <fullName evidence="2">Brix domain-containing protein</fullName>
    </recommendedName>
</protein>
<dbReference type="InterPro" id="IPR045112">
    <property type="entry name" value="PPAN-like"/>
</dbReference>
<dbReference type="GO" id="GO:0030687">
    <property type="term" value="C:preribosome, large subunit precursor"/>
    <property type="evidence" value="ECO:0007669"/>
    <property type="project" value="TreeGrafter"/>
</dbReference>
<organism evidence="3 4">
    <name type="scientific">Ogataea polymorpha</name>
    <dbReference type="NCBI Taxonomy" id="460523"/>
    <lineage>
        <taxon>Eukaryota</taxon>
        <taxon>Fungi</taxon>
        <taxon>Dikarya</taxon>
        <taxon>Ascomycota</taxon>
        <taxon>Saccharomycotina</taxon>
        <taxon>Pichiomycetes</taxon>
        <taxon>Pichiales</taxon>
        <taxon>Pichiaceae</taxon>
        <taxon>Ogataea</taxon>
    </lineage>
</organism>
<sequence length="542" mass="59181">MSRPCKLCGSDWAWIGVGVEKLSFSMASRMSGCRSSSLNDVTCLENSSCSDCFSFCLSSGSSGSVVSTLSCVLLAVSFFFSESMSILADTAFLGATLPERDIFLAKIPRSMVIHLGTALHNHTLTQLVRDTRIMMLPHTAINLRERNRNKLKDFVVMAGPLGISQLMIFSQNEETGSTQLRFSAMPRGPTINFKIHEYSLCKDVARYQKMPKSVSKSGPEFLNPPLLVMSGFTSPKEAEQHEKLMVTMFQNMFPAISPQNTKVSTIKRVLLLQKDKETGLVDLRHYVIDTKLVDVSKNVKKLVKVHKKTNKKLPNLSKVDDVADIILDPYAQAGFTSDSEVEEDAVVEVKEDVAVKTKGAAEEGGKRKKAVKLTEIGPRMKLELVKIEEGVCDGKVLYHSRIKKSVKEINKLEQIHAVRRKEKERRRREQEENIQRKKKVKISSAAESEEEFSDASSTLAAFSALVFSVESGVAGVAGFSSGLGRPFAVWLTAAAHLSSPTGLAGTGAGLSVLSVFTDDKVPARLASDVVGVAILGTLTGGV</sequence>
<dbReference type="PANTHER" id="PTHR12661:SF5">
    <property type="entry name" value="SUPPRESSOR OF SWI4 1 HOMOLOG"/>
    <property type="match status" value="1"/>
</dbReference>
<feature type="region of interest" description="Disordered" evidence="1">
    <location>
        <begin position="420"/>
        <end position="440"/>
    </location>
</feature>
<evidence type="ECO:0000259" key="2">
    <source>
        <dbReference type="PROSITE" id="PS50833"/>
    </source>
</evidence>
<evidence type="ECO:0000313" key="4">
    <source>
        <dbReference type="Proteomes" id="UP000788993"/>
    </source>
</evidence>
<feature type="domain" description="Brix" evidence="2">
    <location>
        <begin position="110"/>
        <end position="393"/>
    </location>
</feature>
<proteinExistence type="predicted"/>
<keyword evidence="4" id="KW-1185">Reference proteome</keyword>
<dbReference type="SMART" id="SM00879">
    <property type="entry name" value="Brix"/>
    <property type="match status" value="1"/>
</dbReference>
<reference evidence="3" key="1">
    <citation type="journal article" date="2021" name="Open Biol.">
        <title>Shared evolutionary footprints suggest mitochondrial oxidative damage underlies multiple complex I losses in fungi.</title>
        <authorList>
            <person name="Schikora-Tamarit M.A."/>
            <person name="Marcet-Houben M."/>
            <person name="Nosek J."/>
            <person name="Gabaldon T."/>
        </authorList>
    </citation>
    <scope>NUCLEOTIDE SEQUENCE</scope>
    <source>
        <strain evidence="3">NCAIM Y.01608</strain>
    </source>
</reference>